<protein>
    <submittedName>
        <fullName evidence="9">Transporter</fullName>
    </submittedName>
</protein>
<feature type="transmembrane region" description="Helical" evidence="8">
    <location>
        <begin position="329"/>
        <end position="347"/>
    </location>
</feature>
<evidence type="ECO:0000256" key="7">
    <source>
        <dbReference type="ARBA" id="ARBA00023136"/>
    </source>
</evidence>
<comment type="similarity">
    <text evidence="2">Belongs to the auxin efflux carrier (TC 2.A.69) family.</text>
</comment>
<evidence type="ECO:0000313" key="10">
    <source>
        <dbReference type="Proteomes" id="UP000681162"/>
    </source>
</evidence>
<dbReference type="AlphaFoldDB" id="A0A919XVI6"/>
<proteinExistence type="inferred from homology"/>
<dbReference type="GO" id="GO:0005886">
    <property type="term" value="C:plasma membrane"/>
    <property type="evidence" value="ECO:0007669"/>
    <property type="project" value="UniProtKB-SubCell"/>
</dbReference>
<accession>A0A919XVI6</accession>
<dbReference type="InterPro" id="IPR004776">
    <property type="entry name" value="Mem_transp_PIN-like"/>
</dbReference>
<dbReference type="Pfam" id="PF03547">
    <property type="entry name" value="Mem_trans"/>
    <property type="match status" value="2"/>
</dbReference>
<organism evidence="9 10">
    <name type="scientific">Paenibacillus antibioticophila</name>
    <dbReference type="NCBI Taxonomy" id="1274374"/>
    <lineage>
        <taxon>Bacteria</taxon>
        <taxon>Bacillati</taxon>
        <taxon>Bacillota</taxon>
        <taxon>Bacilli</taxon>
        <taxon>Bacillales</taxon>
        <taxon>Paenibacillaceae</taxon>
        <taxon>Paenibacillus</taxon>
    </lineage>
</organism>
<evidence type="ECO:0000256" key="6">
    <source>
        <dbReference type="ARBA" id="ARBA00022989"/>
    </source>
</evidence>
<dbReference type="Gene3D" id="1.20.1530.20">
    <property type="match status" value="2"/>
</dbReference>
<keyword evidence="6 8" id="KW-1133">Transmembrane helix</keyword>
<dbReference type="EMBL" id="BORR01000012">
    <property type="protein sequence ID" value="GIO38408.1"/>
    <property type="molecule type" value="Genomic_DNA"/>
</dbReference>
<feature type="transmembrane region" description="Helical" evidence="8">
    <location>
        <begin position="108"/>
        <end position="130"/>
    </location>
</feature>
<comment type="caution">
    <text evidence="9">The sequence shown here is derived from an EMBL/GenBank/DDBJ whole genome shotgun (WGS) entry which is preliminary data.</text>
</comment>
<keyword evidence="3" id="KW-0813">Transport</keyword>
<evidence type="ECO:0000256" key="2">
    <source>
        <dbReference type="ARBA" id="ARBA00010145"/>
    </source>
</evidence>
<dbReference type="InterPro" id="IPR038770">
    <property type="entry name" value="Na+/solute_symporter_sf"/>
</dbReference>
<dbReference type="PANTHER" id="PTHR36838:SF1">
    <property type="entry name" value="SLR1864 PROTEIN"/>
    <property type="match status" value="1"/>
</dbReference>
<keyword evidence="5 8" id="KW-0812">Transmembrane</keyword>
<evidence type="ECO:0000256" key="5">
    <source>
        <dbReference type="ARBA" id="ARBA00022692"/>
    </source>
</evidence>
<comment type="subcellular location">
    <subcellularLocation>
        <location evidence="1">Cell membrane</location>
        <topology evidence="1">Multi-pass membrane protein</topology>
    </subcellularLocation>
</comment>
<feature type="transmembrane region" description="Helical" evidence="8">
    <location>
        <begin position="295"/>
        <end position="317"/>
    </location>
</feature>
<evidence type="ECO:0000256" key="3">
    <source>
        <dbReference type="ARBA" id="ARBA00022448"/>
    </source>
</evidence>
<dbReference type="PANTHER" id="PTHR36838">
    <property type="entry name" value="AUXIN EFFLUX CARRIER FAMILY PROTEIN"/>
    <property type="match status" value="1"/>
</dbReference>
<name>A0A919XVI6_9BACL</name>
<feature type="transmembrane region" description="Helical" evidence="8">
    <location>
        <begin position="42"/>
        <end position="66"/>
    </location>
</feature>
<feature type="transmembrane region" description="Helical" evidence="8">
    <location>
        <begin position="198"/>
        <end position="221"/>
    </location>
</feature>
<evidence type="ECO:0000256" key="1">
    <source>
        <dbReference type="ARBA" id="ARBA00004651"/>
    </source>
</evidence>
<dbReference type="GO" id="GO:0055085">
    <property type="term" value="P:transmembrane transport"/>
    <property type="evidence" value="ECO:0007669"/>
    <property type="project" value="InterPro"/>
</dbReference>
<evidence type="ECO:0000256" key="4">
    <source>
        <dbReference type="ARBA" id="ARBA00022475"/>
    </source>
</evidence>
<feature type="transmembrane region" description="Helical" evidence="8">
    <location>
        <begin position="142"/>
        <end position="163"/>
    </location>
</feature>
<keyword evidence="4" id="KW-1003">Cell membrane</keyword>
<reference evidence="9 10" key="1">
    <citation type="submission" date="2021-03" db="EMBL/GenBank/DDBJ databases">
        <title>Antimicrobial resistance genes in bacteria isolated from Japanese honey, and their potential for conferring macrolide and lincosamide resistance in the American foulbrood pathogen Paenibacillus larvae.</title>
        <authorList>
            <person name="Okamoto M."/>
            <person name="Kumagai M."/>
            <person name="Kanamori H."/>
            <person name="Takamatsu D."/>
        </authorList>
    </citation>
    <scope>NUCLEOTIDE SEQUENCE [LARGE SCALE GENOMIC DNA]</scope>
    <source>
        <strain evidence="9 10">J41TS12</strain>
    </source>
</reference>
<evidence type="ECO:0000256" key="8">
    <source>
        <dbReference type="SAM" id="Phobius"/>
    </source>
</evidence>
<keyword evidence="7 8" id="KW-0472">Membrane</keyword>
<feature type="transmembrane region" description="Helical" evidence="8">
    <location>
        <begin position="227"/>
        <end position="247"/>
    </location>
</feature>
<gene>
    <name evidence="9" type="ORF">J41TS12_32690</name>
</gene>
<feature type="transmembrane region" description="Helical" evidence="8">
    <location>
        <begin position="267"/>
        <end position="289"/>
    </location>
</feature>
<sequence length="348" mass="37372">MIFASLPAYESIANTSWTQKLRKRTIRELHKEGMKDEVMDGLMISFLHTIYQVLLPISLPVIGGALLKKFKRLDTKPLSTLSLYVMSPALIFETLLQAEVSGGEVLKTVIFCLLNVLLLWLVSEGAGRFLSMSQPERSGLNLVTMFTNSVNYGLPLVLLAFGQAGLDKASVYVIVQIIIINTIGVFLAAKSHFSVKKALLSVFTLPSVYAALLAVLLRLLQVSLPDALGTGVSLLSAAYAPLALVILGAQMTGVSSGEDKPGVAKQAFVTGMLLRLLIAPFIAWGILAVLQADGLLFSVIMILSSMPAAVNAVILAEQYDAAPALVSKCILWTTLASFAVLPVWLLAL</sequence>
<keyword evidence="10" id="KW-1185">Reference proteome</keyword>
<evidence type="ECO:0000313" key="9">
    <source>
        <dbReference type="EMBL" id="GIO38408.1"/>
    </source>
</evidence>
<dbReference type="Proteomes" id="UP000681162">
    <property type="component" value="Unassembled WGS sequence"/>
</dbReference>
<feature type="transmembrane region" description="Helical" evidence="8">
    <location>
        <begin position="169"/>
        <end position="189"/>
    </location>
</feature>